<dbReference type="AlphaFoldDB" id="A0A2G5D7J3"/>
<reference evidence="1 2" key="1">
    <citation type="submission" date="2017-09" db="EMBL/GenBank/DDBJ databases">
        <title>WGS assembly of Aquilegia coerulea Goldsmith.</title>
        <authorList>
            <person name="Hodges S."/>
            <person name="Kramer E."/>
            <person name="Nordborg M."/>
            <person name="Tomkins J."/>
            <person name="Borevitz J."/>
            <person name="Derieg N."/>
            <person name="Yan J."/>
            <person name="Mihaltcheva S."/>
            <person name="Hayes R.D."/>
            <person name="Rokhsar D."/>
        </authorList>
    </citation>
    <scope>NUCLEOTIDE SEQUENCE [LARGE SCALE GENOMIC DNA]</scope>
    <source>
        <strain evidence="2">cv. Goldsmith</strain>
    </source>
</reference>
<evidence type="ECO:0000313" key="2">
    <source>
        <dbReference type="Proteomes" id="UP000230069"/>
    </source>
</evidence>
<dbReference type="InParanoid" id="A0A2G5D7J3"/>
<organism evidence="1 2">
    <name type="scientific">Aquilegia coerulea</name>
    <name type="common">Rocky mountain columbine</name>
    <dbReference type="NCBI Taxonomy" id="218851"/>
    <lineage>
        <taxon>Eukaryota</taxon>
        <taxon>Viridiplantae</taxon>
        <taxon>Streptophyta</taxon>
        <taxon>Embryophyta</taxon>
        <taxon>Tracheophyta</taxon>
        <taxon>Spermatophyta</taxon>
        <taxon>Magnoliopsida</taxon>
        <taxon>Ranunculales</taxon>
        <taxon>Ranunculaceae</taxon>
        <taxon>Thalictroideae</taxon>
        <taxon>Aquilegia</taxon>
    </lineage>
</organism>
<dbReference type="PANTHER" id="PTHR33167">
    <property type="entry name" value="TRANSCRIPTION FACTOR, PUTATIVE (DUF863)-RELATED"/>
    <property type="match status" value="1"/>
</dbReference>
<dbReference type="EMBL" id="KZ305043">
    <property type="protein sequence ID" value="PIA39474.1"/>
    <property type="molecule type" value="Genomic_DNA"/>
</dbReference>
<sequence>MGTKVHCKTYSPAVCYSMRDLNDNADSGSWPQCFENKNLNADHYYGHFFPKQTAYGYSEKEKEELKQKMLKHEVIFRNQVHELHRLYRIQREFMDKLKRKELDTYQVPMEALQSSPCSTQAPSEEANRLWRIPQSPVESSSCSRPCTSNYNNMQPPMSFSKEGSMKLSPFPADKSVESTFNKRPTKKLDLQLPVDEYLASEEDGETEENEGAHMIADSRNPLKRYCTIASENKTCDENPSCREDASNAELGTWCKYGLADLNEPLQPEEATAPATINFLGNSEIHGKDLPSKPNSVYVGLSMEFLLNSLNDRDDRTCVNAPSLFNKGVRPELEMRTSYSKFLQSNSVVGSSSVSSCIKPKRMPCVETSASLCKSYPKFVPSFGSKVFNKNVVFNELQTESSSSQSQYHPVSSDYNLFGSYVASEDIINGNSAKYLRGSNCTDVKSAKDTNLNLPHLSNLQVGVALQRDFVLDGERKNEDHPRESTWLMKHACNDRTSEAREVGSEKAPLTSSAQNFTSTSSALVSESQMIEVVDCPRRKRIHRFPVSNKPLLPNDHCSLFSLSKSLQYSVEAEEIQSSAQAENLQFDLSNDHTSSNSGKQCLLDNLVVEKKLGKNCSYCKNYIHLNVCTKCHEASSKPSIPGEAMRIVAENLEVSVNPVTLEGVCSEKEYLRNKLQNPIQSSQIKKDTPLELVRIAAEAIVIISASGGHDRSEDVTGPSLEASLRDPLYWFAEVTASITSDSGGMAGDDGKSSLMDYFEYMTLKLTESKVDELCCKRRMPEYLEEVTGASSFITQHWKGKTRRGRQPRNFQRDVLPGLSSLAKHEVSEDLQMLEGLMRSTGHSWQTGLARRNVARNGQIRGRGRPQRSNLIVSAHSMRTPMSAT</sequence>
<dbReference type="OrthoDB" id="630817at2759"/>
<dbReference type="Proteomes" id="UP000230069">
    <property type="component" value="Unassembled WGS sequence"/>
</dbReference>
<protein>
    <submittedName>
        <fullName evidence="1">Uncharacterized protein</fullName>
    </submittedName>
</protein>
<accession>A0A2G5D7J3</accession>
<proteinExistence type="predicted"/>
<gene>
    <name evidence="1" type="ORF">AQUCO_02600133v1</name>
</gene>
<name>A0A2G5D7J3_AQUCA</name>
<dbReference type="InterPro" id="IPR008581">
    <property type="entry name" value="DUF863_pln"/>
</dbReference>
<dbReference type="FunCoup" id="A0A2G5D7J3">
    <property type="interactions" value="933"/>
</dbReference>
<dbReference type="Pfam" id="PF05904">
    <property type="entry name" value="DUF863"/>
    <property type="match status" value="2"/>
</dbReference>
<keyword evidence="2" id="KW-1185">Reference proteome</keyword>
<evidence type="ECO:0000313" key="1">
    <source>
        <dbReference type="EMBL" id="PIA39474.1"/>
    </source>
</evidence>
<dbReference type="PANTHER" id="PTHR33167:SF4">
    <property type="entry name" value="TRANSCRIPTION FACTOR, PUTATIVE (DUF863)-RELATED"/>
    <property type="match status" value="1"/>
</dbReference>
<dbReference type="STRING" id="218851.A0A2G5D7J3"/>